<keyword evidence="6" id="KW-0325">Glycoprotein</keyword>
<dbReference type="Ensembl" id="ENSSFAT00005031191.1">
    <property type="protein sequence ID" value="ENSSFAP00005030094.1"/>
    <property type="gene ID" value="ENSSFAG00005015276.1"/>
</dbReference>
<dbReference type="Proteomes" id="UP000472267">
    <property type="component" value="Chromosome 4"/>
</dbReference>
<feature type="domain" description="Peptidase S1" evidence="7">
    <location>
        <begin position="32"/>
        <end position="266"/>
    </location>
</feature>
<evidence type="ECO:0000256" key="5">
    <source>
        <dbReference type="ARBA" id="ARBA00023157"/>
    </source>
</evidence>
<organism evidence="8 9">
    <name type="scientific">Salarias fasciatus</name>
    <name type="common">Jewelled blenny</name>
    <name type="synonym">Blennius fasciatus</name>
    <dbReference type="NCBI Taxonomy" id="181472"/>
    <lineage>
        <taxon>Eukaryota</taxon>
        <taxon>Metazoa</taxon>
        <taxon>Chordata</taxon>
        <taxon>Craniata</taxon>
        <taxon>Vertebrata</taxon>
        <taxon>Euteleostomi</taxon>
        <taxon>Actinopterygii</taxon>
        <taxon>Neopterygii</taxon>
        <taxon>Teleostei</taxon>
        <taxon>Neoteleostei</taxon>
        <taxon>Acanthomorphata</taxon>
        <taxon>Ovalentaria</taxon>
        <taxon>Blenniimorphae</taxon>
        <taxon>Blenniiformes</taxon>
        <taxon>Blennioidei</taxon>
        <taxon>Blenniidae</taxon>
        <taxon>Salariinae</taxon>
        <taxon>Salarias</taxon>
    </lineage>
</organism>
<dbReference type="InParanoid" id="A0A672HMC7"/>
<dbReference type="PROSITE" id="PS50240">
    <property type="entry name" value="TRYPSIN_DOM"/>
    <property type="match status" value="1"/>
</dbReference>
<evidence type="ECO:0000313" key="8">
    <source>
        <dbReference type="Ensembl" id="ENSSFAP00005030094.1"/>
    </source>
</evidence>
<dbReference type="PANTHER" id="PTHR24253">
    <property type="entry name" value="TRANSMEMBRANE PROTEASE SERINE"/>
    <property type="match status" value="1"/>
</dbReference>
<reference evidence="8" key="1">
    <citation type="submission" date="2019-06" db="EMBL/GenBank/DDBJ databases">
        <authorList>
            <consortium name="Wellcome Sanger Institute Data Sharing"/>
        </authorList>
    </citation>
    <scope>NUCLEOTIDE SEQUENCE [LARGE SCALE GENOMIC DNA]</scope>
</reference>
<evidence type="ECO:0000256" key="1">
    <source>
        <dbReference type="ARBA" id="ARBA00022670"/>
    </source>
</evidence>
<dbReference type="InterPro" id="IPR001254">
    <property type="entry name" value="Trypsin_dom"/>
</dbReference>
<evidence type="ECO:0000256" key="6">
    <source>
        <dbReference type="ARBA" id="ARBA00023180"/>
    </source>
</evidence>
<dbReference type="SMART" id="SM00020">
    <property type="entry name" value="Tryp_SPc"/>
    <property type="match status" value="1"/>
</dbReference>
<keyword evidence="4" id="KW-0720">Serine protease</keyword>
<protein>
    <recommendedName>
        <fullName evidence="7">Peptidase S1 domain-containing protein</fullName>
    </recommendedName>
</protein>
<evidence type="ECO:0000256" key="4">
    <source>
        <dbReference type="ARBA" id="ARBA00022825"/>
    </source>
</evidence>
<dbReference type="InterPro" id="IPR009003">
    <property type="entry name" value="Peptidase_S1_PA"/>
</dbReference>
<reference evidence="8" key="3">
    <citation type="submission" date="2025-09" db="UniProtKB">
        <authorList>
            <consortium name="Ensembl"/>
        </authorList>
    </citation>
    <scope>IDENTIFICATION</scope>
</reference>
<dbReference type="GO" id="GO:0004252">
    <property type="term" value="F:serine-type endopeptidase activity"/>
    <property type="evidence" value="ECO:0007669"/>
    <property type="project" value="InterPro"/>
</dbReference>
<sequence>MQPERKPSVSQHTCCSSCDPPVCGQATLNTRIVGGVDAAPGAWPWQASLHYNNQHFCGASLVNDLWLLSAAHCFPGNIFNNQSGLIIYLGRQTQELANPNEVSRNVSQIIIHPSYNTVTGDSDIALVRFSAAVNFTDYIRPVCLAGTGSSFKVGLTAWVTGWGTVNVGVPLPSPQTLQEVDVPIVSNSVCNNTYGFITDNMMCAGLSEGGKDFCRGDSGGPLVVKNGSVWVECGVVSVSRGCADADVPGVYTRVSEYESWIRGHIGTNQPGFISVRAAASSIAGAFRVLVLSLPLLLVLQ</sequence>
<dbReference type="AlphaFoldDB" id="A0A672HMC7"/>
<accession>A0A672HMC7</accession>
<dbReference type="PRINTS" id="PR00722">
    <property type="entry name" value="CHYMOTRYPSIN"/>
</dbReference>
<dbReference type="CDD" id="cd00190">
    <property type="entry name" value="Tryp_SPc"/>
    <property type="match status" value="1"/>
</dbReference>
<dbReference type="SUPFAM" id="SSF50494">
    <property type="entry name" value="Trypsin-like serine proteases"/>
    <property type="match status" value="1"/>
</dbReference>
<keyword evidence="5" id="KW-1015">Disulfide bond</keyword>
<evidence type="ECO:0000256" key="3">
    <source>
        <dbReference type="ARBA" id="ARBA00022801"/>
    </source>
</evidence>
<dbReference type="InterPro" id="IPR043504">
    <property type="entry name" value="Peptidase_S1_PA_chymotrypsin"/>
</dbReference>
<dbReference type="InterPro" id="IPR018114">
    <property type="entry name" value="TRYPSIN_HIS"/>
</dbReference>
<dbReference type="Pfam" id="PF00089">
    <property type="entry name" value="Trypsin"/>
    <property type="match status" value="1"/>
</dbReference>
<dbReference type="PROSITE" id="PS00134">
    <property type="entry name" value="TRYPSIN_HIS"/>
    <property type="match status" value="1"/>
</dbReference>
<keyword evidence="1" id="KW-0645">Protease</keyword>
<evidence type="ECO:0000256" key="2">
    <source>
        <dbReference type="ARBA" id="ARBA00022729"/>
    </source>
</evidence>
<dbReference type="Gene3D" id="2.40.10.10">
    <property type="entry name" value="Trypsin-like serine proteases"/>
    <property type="match status" value="2"/>
</dbReference>
<keyword evidence="9" id="KW-1185">Reference proteome</keyword>
<keyword evidence="3" id="KW-0378">Hydrolase</keyword>
<dbReference type="OMA" id="HSQANVC"/>
<dbReference type="FunFam" id="2.40.10.10:FF:000024">
    <property type="entry name" value="Serine protease 53"/>
    <property type="match status" value="1"/>
</dbReference>
<evidence type="ECO:0000259" key="7">
    <source>
        <dbReference type="PROSITE" id="PS50240"/>
    </source>
</evidence>
<evidence type="ECO:0000313" key="9">
    <source>
        <dbReference type="Proteomes" id="UP000472267"/>
    </source>
</evidence>
<keyword evidence="2" id="KW-0732">Signal</keyword>
<proteinExistence type="predicted"/>
<dbReference type="GO" id="GO:0006508">
    <property type="term" value="P:proteolysis"/>
    <property type="evidence" value="ECO:0007669"/>
    <property type="project" value="UniProtKB-KW"/>
</dbReference>
<dbReference type="PANTHER" id="PTHR24253:SF144">
    <property type="entry name" value="CHYMOTRYPSIN-LIKE PROTEASE CTRL-1-RELATED"/>
    <property type="match status" value="1"/>
</dbReference>
<name>A0A672HMC7_SALFA</name>
<dbReference type="InterPro" id="IPR001314">
    <property type="entry name" value="Peptidase_S1A"/>
</dbReference>
<reference evidence="8" key="2">
    <citation type="submission" date="2025-08" db="UniProtKB">
        <authorList>
            <consortium name="Ensembl"/>
        </authorList>
    </citation>
    <scope>IDENTIFICATION</scope>
</reference>